<dbReference type="Pfam" id="PF12436">
    <property type="entry name" value="USP7_ICP0_bdg"/>
    <property type="match status" value="1"/>
</dbReference>
<dbReference type="InterPro" id="IPR013083">
    <property type="entry name" value="Znf_RING/FYVE/PHD"/>
</dbReference>
<dbReference type="InterPro" id="IPR001394">
    <property type="entry name" value="Peptidase_C19_UCH"/>
</dbReference>
<dbReference type="Proteomes" id="UP001521222">
    <property type="component" value="Unassembled WGS sequence"/>
</dbReference>
<dbReference type="Pfam" id="PF22486">
    <property type="entry name" value="MATH_2"/>
    <property type="match status" value="1"/>
</dbReference>
<keyword evidence="5" id="KW-0479">Metal-binding</keyword>
<evidence type="ECO:0000256" key="2">
    <source>
        <dbReference type="ARBA" id="ARBA00022490"/>
    </source>
</evidence>
<evidence type="ECO:0000256" key="6">
    <source>
        <dbReference type="SAM" id="MobiDB-lite"/>
    </source>
</evidence>
<dbReference type="SUPFAM" id="SSF82185">
    <property type="entry name" value="Histone H3 K4-specific methyltransferase SET7/9 N-terminal domain"/>
    <property type="match status" value="1"/>
</dbReference>
<dbReference type="SMART" id="SM00698">
    <property type="entry name" value="MORN"/>
    <property type="match status" value="4"/>
</dbReference>
<dbReference type="SMART" id="SM00184">
    <property type="entry name" value="RING"/>
    <property type="match status" value="1"/>
</dbReference>
<reference evidence="9 10" key="1">
    <citation type="submission" date="2024-02" db="EMBL/GenBank/DDBJ databases">
        <title>De novo assembly and annotation of 12 fungi associated with fruit tree decline syndrome in Ontario, Canada.</title>
        <authorList>
            <person name="Sulman M."/>
            <person name="Ellouze W."/>
            <person name="Ilyukhin E."/>
        </authorList>
    </citation>
    <scope>NUCLEOTIDE SEQUENCE [LARGE SCALE GENOMIC DNA]</scope>
    <source>
        <strain evidence="9 10">M97-236</strain>
    </source>
</reference>
<evidence type="ECO:0000313" key="10">
    <source>
        <dbReference type="Proteomes" id="UP001521222"/>
    </source>
</evidence>
<feature type="compositionally biased region" description="Polar residues" evidence="6">
    <location>
        <begin position="120"/>
        <end position="139"/>
    </location>
</feature>
<feature type="compositionally biased region" description="Polar residues" evidence="6">
    <location>
        <begin position="65"/>
        <end position="83"/>
    </location>
</feature>
<feature type="compositionally biased region" description="Basic and acidic residues" evidence="6">
    <location>
        <begin position="293"/>
        <end position="313"/>
    </location>
</feature>
<feature type="region of interest" description="Disordered" evidence="6">
    <location>
        <begin position="293"/>
        <end position="319"/>
    </location>
</feature>
<feature type="domain" description="MATH" evidence="8">
    <location>
        <begin position="230"/>
        <end position="416"/>
    </location>
</feature>
<feature type="compositionally biased region" description="Acidic residues" evidence="6">
    <location>
        <begin position="973"/>
        <end position="983"/>
    </location>
</feature>
<proteinExistence type="predicted"/>
<dbReference type="InterPro" id="IPR008974">
    <property type="entry name" value="TRAF-like"/>
</dbReference>
<keyword evidence="3" id="KW-0677">Repeat</keyword>
<dbReference type="Gene3D" id="2.60.210.10">
    <property type="entry name" value="Apoptosis, Tumor Necrosis Factor Receptor Associated Protein 2, Chain A"/>
    <property type="match status" value="1"/>
</dbReference>
<dbReference type="Gene3D" id="3.10.20.90">
    <property type="entry name" value="Phosphatidylinositol 3-kinase Catalytic Subunit, Chain A, domain 1"/>
    <property type="match status" value="1"/>
</dbReference>
<dbReference type="PANTHER" id="PTHR43215">
    <property type="entry name" value="RADIAL SPOKE HEAD 1 HOMOLOG"/>
    <property type="match status" value="1"/>
</dbReference>
<name>A0ABR3RWU0_9PLEO</name>
<keyword evidence="2" id="KW-0963">Cytoplasm</keyword>
<accession>A0ABR3RWU0</accession>
<dbReference type="PANTHER" id="PTHR43215:SF14">
    <property type="entry name" value="RADIAL SPOKE HEAD 1 HOMOLOG"/>
    <property type="match status" value="1"/>
</dbReference>
<comment type="caution">
    <text evidence="9">The sequence shown here is derived from an EMBL/GenBank/DDBJ whole genome shotgun (WGS) entry which is preliminary data.</text>
</comment>
<sequence>MNTSASTMPPAGQRHDREDAEMEDGEGLTNGQSHIQQATTATAEPASNAVAVEVAAVDEDAMDTTPDTDQQLVLPNGSASQLDASIPRPPSPTVNSARVEEVDSSVQTEPAPATDDAVSTAPTSLPTVTDYQQTQTETPPQIVPPPLFDPDIQPPPPPPPVEPARSDSDSSDDEDGMHPWHPIQEDTSSPDEVELKEIEASTEHSALDHEYWESRAFLPVEESEYTVGVSGRIEWAIEAYNGTREKPNREIVMKSDPVTIGGHQWQIKFYPKGNDSDYLSVYLECLSVMDSPSKKKEGRVDSVAKEGTERTTTEDVSVDAPEQETAIEHQYTPLPLLNSKQLPKRKSVAAQVSVVMYNPTEPRVNYSRTALHRFCNGSPDWGWTRFHGPYYDIPHRLRGQRQALLRDDKLVFTGYVRIIEDETDCLWEHHSRENPWDSFAMTGLQGLMLGEDASAPGGNMISAIASLMLFKPFRKLLYSAHAPDQEEEPFAHPKPLLSALQKVLYMLRTQVEPGVGAVALDDVLDALEWYGIHERIDKLDVIETWEVLRAKLEEELHGTPESSAFGAMCGLKRNHALGVPSYRVPVVGVESMQGAIDKSTEFVIPGQDLPQLLSIELERQQFDAKTRSYIKLLNRVTLDDHVCVSGVRYTLYGFVVHKQTLQSYVYQPILRPEGPGSRWYSYSDSKDENHVKCLTKKQAVDAHEGRAGTDRVEGNDAVAYIVMYVRDDVAESTFKSISDAEQWEVPQWVQTEVEKTRNSSIIDPLPPPPLIEQPAAVADSEEQSSVEAEDCVETADFQVIDSRCFLQHEGPGTFEAYNPKLAPSSTQHIHSVKLSRKDTCDEIRSKIASVIKDIKDPRQVKFWFLDPLRGSQGRPGLASTVKMEYSSGSYDRYTELKEWQFDQSAFASRRLWVHIVDHASLPAPPQKEDSIQETVEEAPSNVDNNVLVVDTEPELDDLPPEAPTRTGDTPMSEPDEPEIETEVESANLEQPRPHTPIPATSNNGQGNDVAMAEIISVEPAATEPHVVDHHTVHDDTEMSGTRDDLPPPPPPVIDLPSEFMPPPPPPPVECVPSPEPPADEIYFFLKLFNPDRQVLEARGSFIVQRSARVDETLVSCLGLPMEDKKKIDIWEEEDLGTLRSIKNRRSFLQVDLHSTSVIIVALPRTAEQRSALAARATFADPHAFLAYRMFARNFPDHLNGHFTYNYFSSEYYKGEIKNGHRHGHGKMFYHSGATYEGAFQLGQRHGHGLYTFQNGDTYDGDWVDNQQHGSGTFVEATTGNTYVGGWKNDKKFGEGVTHWKNAQEEERLCRICWEDAADAAFYDCGHVVACLQCAREVQNCPVCRKRVLCAMKLYYVA</sequence>
<organism evidence="9 10">
    <name type="scientific">Nothophoma quercina</name>
    <dbReference type="NCBI Taxonomy" id="749835"/>
    <lineage>
        <taxon>Eukaryota</taxon>
        <taxon>Fungi</taxon>
        <taxon>Dikarya</taxon>
        <taxon>Ascomycota</taxon>
        <taxon>Pezizomycotina</taxon>
        <taxon>Dothideomycetes</taxon>
        <taxon>Pleosporomycetidae</taxon>
        <taxon>Pleosporales</taxon>
        <taxon>Pleosporineae</taxon>
        <taxon>Didymellaceae</taxon>
        <taxon>Nothophoma</taxon>
    </lineage>
</organism>
<feature type="region of interest" description="Disordered" evidence="6">
    <location>
        <begin position="952"/>
        <end position="1004"/>
    </location>
</feature>
<evidence type="ECO:0000256" key="4">
    <source>
        <dbReference type="ARBA" id="ARBA00022786"/>
    </source>
</evidence>
<gene>
    <name evidence="9" type="ORF">SLS59_001888</name>
</gene>
<feature type="compositionally biased region" description="Pro residues" evidence="6">
    <location>
        <begin position="141"/>
        <end position="162"/>
    </location>
</feature>
<dbReference type="SUPFAM" id="SSF57850">
    <property type="entry name" value="RING/U-box"/>
    <property type="match status" value="1"/>
</dbReference>
<evidence type="ECO:0000259" key="7">
    <source>
        <dbReference type="PROSITE" id="PS50089"/>
    </source>
</evidence>
<feature type="domain" description="RING-type" evidence="7">
    <location>
        <begin position="1309"/>
        <end position="1344"/>
    </location>
</feature>
<dbReference type="InterPro" id="IPR002083">
    <property type="entry name" value="MATH/TRAF_dom"/>
</dbReference>
<feature type="region of interest" description="Disordered" evidence="6">
    <location>
        <begin position="1"/>
        <end position="194"/>
    </location>
</feature>
<dbReference type="Pfam" id="PF13920">
    <property type="entry name" value="zf-C3HC4_3"/>
    <property type="match status" value="1"/>
</dbReference>
<dbReference type="EMBL" id="JAKIXB020000005">
    <property type="protein sequence ID" value="KAL1608698.1"/>
    <property type="molecule type" value="Genomic_DNA"/>
</dbReference>
<dbReference type="Pfam" id="PF00443">
    <property type="entry name" value="UCH"/>
    <property type="match status" value="1"/>
</dbReference>
<dbReference type="PROSITE" id="PS50089">
    <property type="entry name" value="ZF_RING_2"/>
    <property type="match status" value="1"/>
</dbReference>
<dbReference type="InterPro" id="IPR001841">
    <property type="entry name" value="Znf_RING"/>
</dbReference>
<feature type="compositionally biased region" description="Polar residues" evidence="6">
    <location>
        <begin position="29"/>
        <end position="42"/>
    </location>
</feature>
<dbReference type="InterPro" id="IPR003409">
    <property type="entry name" value="MORN"/>
</dbReference>
<evidence type="ECO:0000256" key="5">
    <source>
        <dbReference type="PROSITE-ProRule" id="PRU00175"/>
    </source>
</evidence>
<dbReference type="Gene3D" id="3.30.40.10">
    <property type="entry name" value="Zinc/RING finger domain, C3HC4 (zinc finger)"/>
    <property type="match status" value="1"/>
</dbReference>
<dbReference type="Gene3D" id="3.90.70.10">
    <property type="entry name" value="Cysteine proteinases"/>
    <property type="match status" value="1"/>
</dbReference>
<dbReference type="Gene3D" id="2.20.110.10">
    <property type="entry name" value="Histone H3 K4-specific methyltransferase SET7/9 N-terminal domain"/>
    <property type="match status" value="1"/>
</dbReference>
<comment type="subcellular location">
    <subcellularLocation>
        <location evidence="1">Cytoplasm</location>
    </subcellularLocation>
</comment>
<evidence type="ECO:0000259" key="8">
    <source>
        <dbReference type="PROSITE" id="PS50144"/>
    </source>
</evidence>
<dbReference type="SUPFAM" id="SSF54001">
    <property type="entry name" value="Cysteine proteinases"/>
    <property type="match status" value="1"/>
</dbReference>
<dbReference type="InterPro" id="IPR038765">
    <property type="entry name" value="Papain-like_cys_pep_sf"/>
</dbReference>
<keyword evidence="5" id="KW-0863">Zinc-finger</keyword>
<evidence type="ECO:0000256" key="1">
    <source>
        <dbReference type="ARBA" id="ARBA00004496"/>
    </source>
</evidence>
<evidence type="ECO:0000313" key="9">
    <source>
        <dbReference type="EMBL" id="KAL1608698.1"/>
    </source>
</evidence>
<dbReference type="PROSITE" id="PS50144">
    <property type="entry name" value="MATH"/>
    <property type="match status" value="1"/>
</dbReference>
<keyword evidence="5" id="KW-0862">Zinc</keyword>
<dbReference type="InterPro" id="IPR024729">
    <property type="entry name" value="USP7_ICP0-binding_dom"/>
</dbReference>
<keyword evidence="4" id="KW-0833">Ubl conjugation pathway</keyword>
<dbReference type="Pfam" id="PF02493">
    <property type="entry name" value="MORN"/>
    <property type="match status" value="4"/>
</dbReference>
<dbReference type="SUPFAM" id="SSF49599">
    <property type="entry name" value="TRAF domain-like"/>
    <property type="match status" value="1"/>
</dbReference>
<evidence type="ECO:0000256" key="3">
    <source>
        <dbReference type="ARBA" id="ARBA00022737"/>
    </source>
</evidence>
<keyword evidence="10" id="KW-1185">Reference proteome</keyword>
<protein>
    <submittedName>
        <fullName evidence="9">Uncharacterized protein</fullName>
    </submittedName>
</protein>